<accession>A0ABV9K6V1</accession>
<keyword evidence="2" id="KW-1185">Reference proteome</keyword>
<comment type="caution">
    <text evidence="1">The sequence shown here is derived from an EMBL/GenBank/DDBJ whole genome shotgun (WGS) entry which is preliminary data.</text>
</comment>
<sequence>LLCIVFLVSFYDKDKTIGADSCEGSSAPYFLFCDIFIGQQYFFLCLRSLKKQQYVLSPISTPRLPLKRAI</sequence>
<organism evidence="1 2">
    <name type="scientific">Falsiporphyromonas endometrii</name>
    <dbReference type="NCBI Taxonomy" id="1387297"/>
    <lineage>
        <taxon>Bacteria</taxon>
        <taxon>Pseudomonadati</taxon>
        <taxon>Bacteroidota</taxon>
        <taxon>Bacteroidia</taxon>
        <taxon>Bacteroidales</taxon>
        <taxon>Porphyromonadaceae</taxon>
        <taxon>Falsiporphyromonas</taxon>
    </lineage>
</organism>
<feature type="non-terminal residue" evidence="1">
    <location>
        <position position="1"/>
    </location>
</feature>
<dbReference type="Proteomes" id="UP001596020">
    <property type="component" value="Unassembled WGS sequence"/>
</dbReference>
<evidence type="ECO:0000313" key="1">
    <source>
        <dbReference type="EMBL" id="MFC4665630.1"/>
    </source>
</evidence>
<name>A0ABV9K6V1_9PORP</name>
<dbReference type="EMBL" id="JBHSGO010000062">
    <property type="protein sequence ID" value="MFC4665630.1"/>
    <property type="molecule type" value="Genomic_DNA"/>
</dbReference>
<dbReference type="RefSeq" id="WP_380077945.1">
    <property type="nucleotide sequence ID" value="NZ_JBHSGO010000062.1"/>
</dbReference>
<gene>
    <name evidence="1" type="ORF">ACFO3G_03235</name>
</gene>
<reference evidence="2" key="1">
    <citation type="journal article" date="2019" name="Int. J. Syst. Evol. Microbiol.">
        <title>The Global Catalogue of Microorganisms (GCM) 10K type strain sequencing project: providing services to taxonomists for standard genome sequencing and annotation.</title>
        <authorList>
            <consortium name="The Broad Institute Genomics Platform"/>
            <consortium name="The Broad Institute Genome Sequencing Center for Infectious Disease"/>
            <person name="Wu L."/>
            <person name="Ma J."/>
        </authorList>
    </citation>
    <scope>NUCLEOTIDE SEQUENCE [LARGE SCALE GENOMIC DNA]</scope>
    <source>
        <strain evidence="2">CGMCC 4.7357</strain>
    </source>
</reference>
<protein>
    <submittedName>
        <fullName evidence="1">Uncharacterized protein</fullName>
    </submittedName>
</protein>
<evidence type="ECO:0000313" key="2">
    <source>
        <dbReference type="Proteomes" id="UP001596020"/>
    </source>
</evidence>
<proteinExistence type="predicted"/>